<keyword evidence="2" id="KW-1185">Reference proteome</keyword>
<name>A0A137PIG1_CONC2</name>
<dbReference type="GO" id="GO:0033617">
    <property type="term" value="P:mitochondrial respiratory chain complex IV assembly"/>
    <property type="evidence" value="ECO:0007669"/>
    <property type="project" value="InterPro"/>
</dbReference>
<dbReference type="InterPro" id="IPR039870">
    <property type="entry name" value="Coa4-like"/>
</dbReference>
<sequence length="68" mass="8252">MHQKPTKNVQLADDEEDEFDLRIKRTGCYDNHIKLQDCYFDKKDWRLCKEEMKAFKACMDKYQGTDKD</sequence>
<evidence type="ECO:0008006" key="3">
    <source>
        <dbReference type="Google" id="ProtNLM"/>
    </source>
</evidence>
<gene>
    <name evidence="1" type="ORF">CONCODRAFT_76678</name>
</gene>
<protein>
    <recommendedName>
        <fullName evidence="3">CHCH domain-containing protein</fullName>
    </recommendedName>
</protein>
<dbReference type="STRING" id="796925.A0A137PIG1"/>
<feature type="non-terminal residue" evidence="1">
    <location>
        <position position="68"/>
    </location>
</feature>
<dbReference type="OrthoDB" id="5586401at2759"/>
<dbReference type="PANTHER" id="PTHR13639">
    <property type="entry name" value="CYTOCHROME C OXIDASE ASSEMBLY FACTOR 4 HOMOLOG, MITOCHONDRIAL"/>
    <property type="match status" value="1"/>
</dbReference>
<dbReference type="AlphaFoldDB" id="A0A137PIG1"/>
<dbReference type="PANTHER" id="PTHR13639:SF2">
    <property type="entry name" value="CYTOCHROME C OXIDASE ASSEMBLY FACTOR 4 HOMOLOG, MITOCHONDRIAL"/>
    <property type="match status" value="1"/>
</dbReference>
<evidence type="ECO:0000313" key="1">
    <source>
        <dbReference type="EMBL" id="KXN74798.1"/>
    </source>
</evidence>
<organism evidence="1 2">
    <name type="scientific">Conidiobolus coronatus (strain ATCC 28846 / CBS 209.66 / NRRL 28638)</name>
    <name type="common">Delacroixia coronata</name>
    <dbReference type="NCBI Taxonomy" id="796925"/>
    <lineage>
        <taxon>Eukaryota</taxon>
        <taxon>Fungi</taxon>
        <taxon>Fungi incertae sedis</taxon>
        <taxon>Zoopagomycota</taxon>
        <taxon>Entomophthoromycotina</taxon>
        <taxon>Entomophthoromycetes</taxon>
        <taxon>Entomophthorales</taxon>
        <taxon>Ancylistaceae</taxon>
        <taxon>Conidiobolus</taxon>
    </lineage>
</organism>
<accession>A0A137PIG1</accession>
<evidence type="ECO:0000313" key="2">
    <source>
        <dbReference type="Proteomes" id="UP000070444"/>
    </source>
</evidence>
<dbReference type="PROSITE" id="PS51808">
    <property type="entry name" value="CHCH"/>
    <property type="match status" value="1"/>
</dbReference>
<dbReference type="GO" id="GO:0005758">
    <property type="term" value="C:mitochondrial intermembrane space"/>
    <property type="evidence" value="ECO:0007669"/>
    <property type="project" value="InterPro"/>
</dbReference>
<dbReference type="EMBL" id="KQ964420">
    <property type="protein sequence ID" value="KXN74798.1"/>
    <property type="molecule type" value="Genomic_DNA"/>
</dbReference>
<reference evidence="1 2" key="1">
    <citation type="journal article" date="2015" name="Genome Biol. Evol.">
        <title>Phylogenomic analyses indicate that early fungi evolved digesting cell walls of algal ancestors of land plants.</title>
        <authorList>
            <person name="Chang Y."/>
            <person name="Wang S."/>
            <person name="Sekimoto S."/>
            <person name="Aerts A.L."/>
            <person name="Choi C."/>
            <person name="Clum A."/>
            <person name="LaButti K.M."/>
            <person name="Lindquist E.A."/>
            <person name="Yee Ngan C."/>
            <person name="Ohm R.A."/>
            <person name="Salamov A.A."/>
            <person name="Grigoriev I.V."/>
            <person name="Spatafora J.W."/>
            <person name="Berbee M.L."/>
        </authorList>
    </citation>
    <scope>NUCLEOTIDE SEQUENCE [LARGE SCALE GENOMIC DNA]</scope>
    <source>
        <strain evidence="1 2">NRRL 28638</strain>
    </source>
</reference>
<dbReference type="Proteomes" id="UP000070444">
    <property type="component" value="Unassembled WGS sequence"/>
</dbReference>
<dbReference type="OMA" id="CWKRQGN"/>
<proteinExistence type="predicted"/>